<keyword evidence="6 7" id="KW-0539">Nucleus</keyword>
<evidence type="ECO:0000256" key="8">
    <source>
        <dbReference type="SAM" id="MobiDB-lite"/>
    </source>
</evidence>
<evidence type="ECO:0000313" key="10">
    <source>
        <dbReference type="Proteomes" id="UP000019375"/>
    </source>
</evidence>
<comment type="function">
    <text evidence="1 7">Involved in ribosome biogenesis, probably through modulation of rDNA transcription.</text>
</comment>
<evidence type="ECO:0000256" key="6">
    <source>
        <dbReference type="ARBA" id="ARBA00023242"/>
    </source>
</evidence>
<feature type="compositionally biased region" description="Acidic residues" evidence="8">
    <location>
        <begin position="191"/>
        <end position="205"/>
    </location>
</feature>
<dbReference type="Proteomes" id="UP000019375">
    <property type="component" value="Unassembled WGS sequence"/>
</dbReference>
<name>A0A8J2TA74_ZYGB2</name>
<evidence type="ECO:0000313" key="9">
    <source>
        <dbReference type="EMBL" id="CDF91162.1"/>
    </source>
</evidence>
<evidence type="ECO:0000256" key="1">
    <source>
        <dbReference type="ARBA" id="ARBA00002711"/>
    </source>
</evidence>
<evidence type="ECO:0000256" key="2">
    <source>
        <dbReference type="ARBA" id="ARBA00004604"/>
    </source>
</evidence>
<dbReference type="GO" id="GO:0005730">
    <property type="term" value="C:nucleolus"/>
    <property type="evidence" value="ECO:0007669"/>
    <property type="project" value="UniProtKB-SubCell"/>
</dbReference>
<dbReference type="EMBL" id="HG316463">
    <property type="protein sequence ID" value="CDF91162.1"/>
    <property type="molecule type" value="Genomic_DNA"/>
</dbReference>
<gene>
    <name evidence="7" type="primary">RRT14</name>
    <name evidence="9" type="ORF">BN860_01090g</name>
</gene>
<reference evidence="10" key="1">
    <citation type="journal article" date="2013" name="Genome Announc.">
        <title>Genome sequence of the food spoilage yeast Zygosaccharomyces bailii CLIB 213(T).</title>
        <authorList>
            <person name="Galeote V."/>
            <person name="Bigey F."/>
            <person name="Devillers H."/>
            <person name="Neuveglise C."/>
            <person name="Dequin S."/>
        </authorList>
    </citation>
    <scope>NUCLEOTIDE SEQUENCE [LARGE SCALE GENOMIC DNA]</scope>
    <source>
        <strain evidence="10">CLIB 213 / ATCC 58445 / CBS 680 / CCRC 21525 / NBRC 1098 / NCYC 1416 / NRRL Y-2227</strain>
    </source>
</reference>
<sequence>MPSDVSELHANNAVNRLLVRMLPGVSHDNGGKMVKNKKGSKAQLIDRNLKRRVQLQELDVTKLKKKQSKIKRREVRNQKRNLEHLEQLARLKVFEKHKKRGNLTEEELTHLNEIVELNHQKAKSWEMDEENKEDLFHLQKYILKGTVGDSGRSRSNKRRERTKNFNERKGASASVTRRYPGLTPGLAPVDMSDEEESSEEEREEL</sequence>
<dbReference type="InterPro" id="IPR031404">
    <property type="entry name" value="Rrt14"/>
</dbReference>
<evidence type="ECO:0000256" key="3">
    <source>
        <dbReference type="ARBA" id="ARBA00007142"/>
    </source>
</evidence>
<accession>A0A8J2TA74</accession>
<keyword evidence="5 7" id="KW-0804">Transcription</keyword>
<evidence type="ECO:0000256" key="5">
    <source>
        <dbReference type="ARBA" id="ARBA00023163"/>
    </source>
</evidence>
<comment type="similarity">
    <text evidence="3 7">Belongs to the RRT14 family.</text>
</comment>
<protein>
    <recommendedName>
        <fullName evidence="7">Regulator of rDNA transcription 14</fullName>
    </recommendedName>
</protein>
<evidence type="ECO:0000256" key="4">
    <source>
        <dbReference type="ARBA" id="ARBA00023015"/>
    </source>
</evidence>
<keyword evidence="4 7" id="KW-0805">Transcription regulation</keyword>
<organism evidence="9 10">
    <name type="scientific">Zygosaccharomyces bailii (strain CLIB 213 / ATCC 58445 / CBS 680 / BCRC 21525 / NBRC 1098 / NCYC 1416 / NRRL Y-2227)</name>
    <dbReference type="NCBI Taxonomy" id="1333698"/>
    <lineage>
        <taxon>Eukaryota</taxon>
        <taxon>Fungi</taxon>
        <taxon>Dikarya</taxon>
        <taxon>Ascomycota</taxon>
        <taxon>Saccharomycotina</taxon>
        <taxon>Saccharomycetes</taxon>
        <taxon>Saccharomycetales</taxon>
        <taxon>Saccharomycetaceae</taxon>
        <taxon>Zygosaccharomyces</taxon>
    </lineage>
</organism>
<keyword evidence="10" id="KW-1185">Reference proteome</keyword>
<dbReference type="Pfam" id="PF17075">
    <property type="entry name" value="RRT14"/>
    <property type="match status" value="1"/>
</dbReference>
<dbReference type="AlphaFoldDB" id="A0A8J2TA74"/>
<feature type="region of interest" description="Disordered" evidence="8">
    <location>
        <begin position="147"/>
        <end position="205"/>
    </location>
</feature>
<proteinExistence type="inferred from homology"/>
<evidence type="ECO:0000256" key="7">
    <source>
        <dbReference type="RuleBase" id="RU362137"/>
    </source>
</evidence>
<comment type="subcellular location">
    <subcellularLocation>
        <location evidence="2 7">Nucleus</location>
        <location evidence="2 7">Nucleolus</location>
    </subcellularLocation>
</comment>
<dbReference type="OrthoDB" id="4069371at2759"/>